<dbReference type="InterPro" id="IPR036249">
    <property type="entry name" value="Thioredoxin-like_sf"/>
</dbReference>
<protein>
    <submittedName>
        <fullName evidence="4">Uncharacterized protein</fullName>
    </submittedName>
</protein>
<sequence length="181" mass="19650">MTDSIPTTTTTTNEVACIDCQTDPAHPSPAAAASNTATATADNKKEESAEDLMDPSTFVPPLSSVDGLPTPLVVIEYCQRCKFGLRANWFQQELLSTFAPTPPTASDEAAIASIASVLLIPKVDDISAGRFRIYIATDALKELKLVWDRKVESGFPEMRILKQKVRDLINPNFGLGHSDKK</sequence>
<feature type="region of interest" description="Disordered" evidence="2">
    <location>
        <begin position="20"/>
        <end position="56"/>
    </location>
</feature>
<evidence type="ECO:0000256" key="2">
    <source>
        <dbReference type="SAM" id="MobiDB-lite"/>
    </source>
</evidence>
<name>A0A0F7S9Y7_9BASI</name>
<evidence type="ECO:0000313" key="3">
    <source>
        <dbReference type="EMBL" id="CDU23498.1"/>
    </source>
</evidence>
<keyword evidence="5" id="KW-1185">Reference proteome</keyword>
<dbReference type="InterPro" id="IPR011893">
    <property type="entry name" value="Selenoprotein_Rdx-typ"/>
</dbReference>
<dbReference type="AlphaFoldDB" id="A0A0F7S9Y7"/>
<dbReference type="OrthoDB" id="60822at2759"/>
<reference evidence="5" key="2">
    <citation type="submission" date="2014-06" db="EMBL/GenBank/DDBJ databases">
        <authorList>
            <person name="Berkman P.J."/>
        </authorList>
    </citation>
    <scope>NUCLEOTIDE SEQUENCE [LARGE SCALE GENOMIC DNA]</scope>
</reference>
<reference evidence="4" key="3">
    <citation type="submission" date="2014-06" db="EMBL/GenBank/DDBJ databases">
        <authorList>
            <person name="Berkman J.Paul."/>
        </authorList>
    </citation>
    <scope>NUCLEOTIDE SEQUENCE [LARGE SCALE GENOMIC DNA]</scope>
</reference>
<dbReference type="SUPFAM" id="SSF52833">
    <property type="entry name" value="Thioredoxin-like"/>
    <property type="match status" value="1"/>
</dbReference>
<feature type="compositionally biased region" description="Low complexity" evidence="2">
    <location>
        <begin position="22"/>
        <end position="41"/>
    </location>
</feature>
<dbReference type="Proteomes" id="UP000242770">
    <property type="component" value="Unassembled WGS sequence"/>
</dbReference>
<dbReference type="PANTHER" id="PTHR36417">
    <property type="entry name" value="SELENOPROTEIN DOMAIN PROTEIN (AFU_ORTHOLOGUE AFUA_1G05220)"/>
    <property type="match status" value="1"/>
</dbReference>
<keyword evidence="1" id="KW-0676">Redox-active center</keyword>
<evidence type="ECO:0000256" key="1">
    <source>
        <dbReference type="ARBA" id="ARBA00023284"/>
    </source>
</evidence>
<evidence type="ECO:0000313" key="5">
    <source>
        <dbReference type="Proteomes" id="UP000242770"/>
    </source>
</evidence>
<organism evidence="4 5">
    <name type="scientific">Sporisorium scitamineum</name>
    <dbReference type="NCBI Taxonomy" id="49012"/>
    <lineage>
        <taxon>Eukaryota</taxon>
        <taxon>Fungi</taxon>
        <taxon>Dikarya</taxon>
        <taxon>Basidiomycota</taxon>
        <taxon>Ustilaginomycotina</taxon>
        <taxon>Ustilaginomycetes</taxon>
        <taxon>Ustilaginales</taxon>
        <taxon>Ustilaginaceae</taxon>
        <taxon>Sporisorium</taxon>
    </lineage>
</organism>
<accession>A0A0F7S9Y7</accession>
<dbReference type="EMBL" id="CCFA01004080">
    <property type="protein sequence ID" value="CDW99076.1"/>
    <property type="molecule type" value="Genomic_DNA"/>
</dbReference>
<evidence type="ECO:0000313" key="4">
    <source>
        <dbReference type="EMBL" id="CDW99076.1"/>
    </source>
</evidence>
<dbReference type="PANTHER" id="PTHR36417:SF2">
    <property type="entry name" value="SELENOPROTEIN DOMAIN PROTEIN (AFU_ORTHOLOGUE AFUA_1G05220)"/>
    <property type="match status" value="1"/>
</dbReference>
<gene>
    <name evidence="4" type="primary">SSCI68520.1</name>
    <name evidence="3" type="ORF">SPSC_02127</name>
</gene>
<dbReference type="Pfam" id="PF10262">
    <property type="entry name" value="Rdx"/>
    <property type="match status" value="1"/>
</dbReference>
<dbReference type="Gene3D" id="3.40.30.10">
    <property type="entry name" value="Glutaredoxin"/>
    <property type="match status" value="1"/>
</dbReference>
<dbReference type="NCBIfam" id="TIGR02174">
    <property type="entry name" value="CXXU_selWTH"/>
    <property type="match status" value="1"/>
</dbReference>
<proteinExistence type="predicted"/>
<dbReference type="EMBL" id="LK056663">
    <property type="protein sequence ID" value="CDU23498.1"/>
    <property type="molecule type" value="Genomic_DNA"/>
</dbReference>
<reference evidence="3" key="1">
    <citation type="submission" date="2014-06" db="EMBL/GenBank/DDBJ databases">
        <authorList>
            <person name="Ju J."/>
            <person name="Zhang J."/>
        </authorList>
    </citation>
    <scope>NUCLEOTIDE SEQUENCE</scope>
    <source>
        <strain evidence="3">SscI8</strain>
    </source>
</reference>